<dbReference type="NCBIfam" id="TIGR00231">
    <property type="entry name" value="small_GTP"/>
    <property type="match status" value="1"/>
</dbReference>
<dbReference type="NCBIfam" id="TIGR00450">
    <property type="entry name" value="mnmE_trmE_thdF"/>
    <property type="match status" value="1"/>
</dbReference>
<proteinExistence type="inferred from homology"/>
<keyword evidence="5 6" id="KW-0342">GTP-binding</keyword>
<evidence type="ECO:0000256" key="5">
    <source>
        <dbReference type="ARBA" id="ARBA00023134"/>
    </source>
</evidence>
<name>W4GWW9_APHAT</name>
<dbReference type="RefSeq" id="XP_009825897.1">
    <property type="nucleotide sequence ID" value="XM_009827595.1"/>
</dbReference>
<dbReference type="SUPFAM" id="SSF116878">
    <property type="entry name" value="TrmE connector domain"/>
    <property type="match status" value="1"/>
</dbReference>
<gene>
    <name evidence="8" type="ORF">H257_03482</name>
</gene>
<evidence type="ECO:0000256" key="1">
    <source>
        <dbReference type="ARBA" id="ARBA00004173"/>
    </source>
</evidence>
<dbReference type="InterPro" id="IPR027368">
    <property type="entry name" value="MnmE_dom2"/>
</dbReference>
<dbReference type="Gene3D" id="3.40.50.300">
    <property type="entry name" value="P-loop containing nucleotide triphosphate hydrolases"/>
    <property type="match status" value="1"/>
</dbReference>
<comment type="similarity">
    <text evidence="2 6">Belongs to the TRAFAC class TrmE-Era-EngA-EngB-Septin-like GTPase superfamily. TrmE GTPase family.</text>
</comment>
<dbReference type="FunFam" id="3.30.1360.120:FF:000007">
    <property type="entry name" value="tRNA modification GTPase GTPBP3, mitochondrial"/>
    <property type="match status" value="1"/>
</dbReference>
<dbReference type="GO" id="GO:0002098">
    <property type="term" value="P:tRNA wobble uridine modification"/>
    <property type="evidence" value="ECO:0007669"/>
    <property type="project" value="TreeGrafter"/>
</dbReference>
<dbReference type="Pfam" id="PF10396">
    <property type="entry name" value="TrmE_N"/>
    <property type="match status" value="1"/>
</dbReference>
<keyword evidence="3 6" id="KW-0819">tRNA processing</keyword>
<dbReference type="GO" id="GO:0003924">
    <property type="term" value="F:GTPase activity"/>
    <property type="evidence" value="ECO:0007669"/>
    <property type="project" value="InterPro"/>
</dbReference>
<dbReference type="GO" id="GO:0005525">
    <property type="term" value="F:GTP binding"/>
    <property type="evidence" value="ECO:0007669"/>
    <property type="project" value="UniProtKB-KW"/>
</dbReference>
<dbReference type="GO" id="GO:0030488">
    <property type="term" value="P:tRNA methylation"/>
    <property type="evidence" value="ECO:0007669"/>
    <property type="project" value="TreeGrafter"/>
</dbReference>
<dbReference type="NCBIfam" id="NF003661">
    <property type="entry name" value="PRK05291.1-3"/>
    <property type="match status" value="1"/>
</dbReference>
<dbReference type="EMBL" id="KI913119">
    <property type="protein sequence ID" value="ETV84205.1"/>
    <property type="molecule type" value="Genomic_DNA"/>
</dbReference>
<dbReference type="InterPro" id="IPR025867">
    <property type="entry name" value="MnmE_helical"/>
</dbReference>
<evidence type="ECO:0000256" key="4">
    <source>
        <dbReference type="ARBA" id="ARBA00022741"/>
    </source>
</evidence>
<evidence type="ECO:0000256" key="2">
    <source>
        <dbReference type="ARBA" id="ARBA00011043"/>
    </source>
</evidence>
<evidence type="ECO:0000259" key="7">
    <source>
        <dbReference type="PROSITE" id="PS51709"/>
    </source>
</evidence>
<dbReference type="CDD" id="cd14858">
    <property type="entry name" value="TrmE_N"/>
    <property type="match status" value="1"/>
</dbReference>
<dbReference type="InterPro" id="IPR005225">
    <property type="entry name" value="Small_GTP-bd"/>
</dbReference>
<dbReference type="GO" id="GO:0005739">
    <property type="term" value="C:mitochondrion"/>
    <property type="evidence" value="ECO:0007669"/>
    <property type="project" value="UniProtKB-SubCell"/>
</dbReference>
<accession>W4GWW9</accession>
<dbReference type="Gene3D" id="3.30.1360.120">
    <property type="entry name" value="Probable tRNA modification gtpase trme, domain 1"/>
    <property type="match status" value="1"/>
</dbReference>
<dbReference type="VEuPathDB" id="FungiDB:H257_03482"/>
<dbReference type="GeneID" id="20805478"/>
<dbReference type="OrthoDB" id="188276at2759"/>
<reference evidence="8" key="1">
    <citation type="submission" date="2013-12" db="EMBL/GenBank/DDBJ databases">
        <title>The Genome Sequence of Aphanomyces astaci APO3.</title>
        <authorList>
            <consortium name="The Broad Institute Genomics Platform"/>
            <person name="Russ C."/>
            <person name="Tyler B."/>
            <person name="van West P."/>
            <person name="Dieguez-Uribeondo J."/>
            <person name="Young S.K."/>
            <person name="Zeng Q."/>
            <person name="Gargeya S."/>
            <person name="Fitzgerald M."/>
            <person name="Abouelleil A."/>
            <person name="Alvarado L."/>
            <person name="Chapman S.B."/>
            <person name="Gainer-Dewar J."/>
            <person name="Goldberg J."/>
            <person name="Griggs A."/>
            <person name="Gujja S."/>
            <person name="Hansen M."/>
            <person name="Howarth C."/>
            <person name="Imamovic A."/>
            <person name="Ireland A."/>
            <person name="Larimer J."/>
            <person name="McCowan C."/>
            <person name="Murphy C."/>
            <person name="Pearson M."/>
            <person name="Poon T.W."/>
            <person name="Priest M."/>
            <person name="Roberts A."/>
            <person name="Saif S."/>
            <person name="Shea T."/>
            <person name="Sykes S."/>
            <person name="Wortman J."/>
            <person name="Nusbaum C."/>
            <person name="Birren B."/>
        </authorList>
    </citation>
    <scope>NUCLEOTIDE SEQUENCE [LARGE SCALE GENOMIC DNA]</scope>
    <source>
        <strain evidence="8">APO3</strain>
    </source>
</reference>
<dbReference type="Pfam" id="PF12631">
    <property type="entry name" value="MnmE_helical"/>
    <property type="match status" value="1"/>
</dbReference>
<organism evidence="8">
    <name type="scientific">Aphanomyces astaci</name>
    <name type="common">Crayfish plague agent</name>
    <dbReference type="NCBI Taxonomy" id="112090"/>
    <lineage>
        <taxon>Eukaryota</taxon>
        <taxon>Sar</taxon>
        <taxon>Stramenopiles</taxon>
        <taxon>Oomycota</taxon>
        <taxon>Saprolegniomycetes</taxon>
        <taxon>Saprolegniales</taxon>
        <taxon>Verrucalvaceae</taxon>
        <taxon>Aphanomyces</taxon>
    </lineage>
</organism>
<dbReference type="CDD" id="cd04164">
    <property type="entry name" value="trmE"/>
    <property type="match status" value="1"/>
</dbReference>
<dbReference type="InterPro" id="IPR006073">
    <property type="entry name" value="GTP-bd"/>
</dbReference>
<dbReference type="Gene3D" id="1.20.120.430">
    <property type="entry name" value="tRNA modification GTPase MnmE domain 2"/>
    <property type="match status" value="1"/>
</dbReference>
<comment type="subcellular location">
    <subcellularLocation>
        <location evidence="1">Mitochondrion</location>
    </subcellularLocation>
</comment>
<dbReference type="InterPro" id="IPR027417">
    <property type="entry name" value="P-loop_NTPase"/>
</dbReference>
<evidence type="ECO:0000313" key="8">
    <source>
        <dbReference type="EMBL" id="ETV84205.1"/>
    </source>
</evidence>
<dbReference type="PROSITE" id="PS51709">
    <property type="entry name" value="G_TRME"/>
    <property type="match status" value="1"/>
</dbReference>
<feature type="domain" description="TrmE-type G" evidence="7">
    <location>
        <begin position="239"/>
        <end position="394"/>
    </location>
</feature>
<keyword evidence="4 6" id="KW-0547">Nucleotide-binding</keyword>
<protein>
    <submittedName>
        <fullName evidence="8">tRNA modification GTPase TrmE</fullName>
    </submittedName>
</protein>
<sequence>MLSRRGAAVARRWHMHARCMSSQDTIYALSSAEGRSGVAVIRISGPMADQCLLQMTTSKLPSPRMAVRRDLKHPSTKELLDTAVAIRFLGPKSFTGEDSVELYVHGSRPVISGVLQALGTLPSYRAAEAGEFTERAFENQKMDLMQVEGLADLLHSETEAQRSQALAQISGTIGQVYDDWRRSIMQCLAHSEALIDFGEDEDDVTDDAYIAVIQSVRDLNASIQRHLQDGRRGEILRHGVHVVILGSPNAGKSSLLNLLAQRDAAIVSPIAGTTRDIVQVPLNLAGYPVVLHDTAGIRDTSDVIEREGVHRALRCNDASQLKLVVVDVQDGAVDAALLALVDASTIVVLNKVDTAQPSAALLNAVAHAPVVCALSCASGDGVDGLLATLEQRVRGVFSSEATDGTHAIITRERHRQHLHACISHLDSFLANPHQAELAAEELRHAVACIGRIVGRVDVEDILDVLFADFCIGK</sequence>
<dbReference type="InterPro" id="IPR004520">
    <property type="entry name" value="GTPase_MnmE"/>
</dbReference>
<dbReference type="Pfam" id="PF01926">
    <property type="entry name" value="MMR_HSR1"/>
    <property type="match status" value="1"/>
</dbReference>
<dbReference type="STRING" id="112090.W4GWW9"/>
<dbReference type="InterPro" id="IPR031168">
    <property type="entry name" value="G_TrmE"/>
</dbReference>
<dbReference type="PANTHER" id="PTHR42714">
    <property type="entry name" value="TRNA MODIFICATION GTPASE GTPBP3"/>
    <property type="match status" value="1"/>
</dbReference>
<dbReference type="SUPFAM" id="SSF52540">
    <property type="entry name" value="P-loop containing nucleoside triphosphate hydrolases"/>
    <property type="match status" value="1"/>
</dbReference>
<dbReference type="InterPro" id="IPR018948">
    <property type="entry name" value="GTP-bd_TrmE_N"/>
</dbReference>
<evidence type="ECO:0000256" key="6">
    <source>
        <dbReference type="RuleBase" id="RU003313"/>
    </source>
</evidence>
<dbReference type="PANTHER" id="PTHR42714:SF2">
    <property type="entry name" value="TRNA MODIFICATION GTPASE GTPBP3, MITOCHONDRIAL"/>
    <property type="match status" value="1"/>
</dbReference>
<dbReference type="HAMAP" id="MF_00379">
    <property type="entry name" value="GTPase_MnmE"/>
    <property type="match status" value="1"/>
</dbReference>
<evidence type="ECO:0000256" key="3">
    <source>
        <dbReference type="ARBA" id="ARBA00022694"/>
    </source>
</evidence>
<dbReference type="InterPro" id="IPR027266">
    <property type="entry name" value="TrmE/GcvT-like"/>
</dbReference>
<dbReference type="AlphaFoldDB" id="W4GWW9"/>